<keyword evidence="4" id="KW-1185">Reference proteome</keyword>
<feature type="region of interest" description="Disordered" evidence="1">
    <location>
        <begin position="24"/>
        <end position="81"/>
    </location>
</feature>
<evidence type="ECO:0000256" key="2">
    <source>
        <dbReference type="SAM" id="SignalP"/>
    </source>
</evidence>
<proteinExistence type="predicted"/>
<accession>A0A6H1UCJ4</accession>
<name>A0A6H1UCJ4_9GAMM</name>
<dbReference type="KEGG" id="fes:HER31_05495"/>
<evidence type="ECO:0000256" key="1">
    <source>
        <dbReference type="SAM" id="MobiDB-lite"/>
    </source>
</evidence>
<gene>
    <name evidence="3" type="ORF">HER31_05495</name>
</gene>
<evidence type="ECO:0000313" key="4">
    <source>
        <dbReference type="Proteomes" id="UP000501602"/>
    </source>
</evidence>
<protein>
    <submittedName>
        <fullName evidence="3">Uncharacterized protein</fullName>
    </submittedName>
</protein>
<evidence type="ECO:0000313" key="3">
    <source>
        <dbReference type="EMBL" id="QIZ76359.1"/>
    </source>
</evidence>
<feature type="chain" id="PRO_5026134262" evidence="2">
    <location>
        <begin position="24"/>
        <end position="189"/>
    </location>
</feature>
<sequence length="189" mass="20193">MNNYFTRYHVLIGASILLLSACGGGGGSGSDPSEVDAGVTTPPVTAPPTTPPPAEDPTTPEPDNSYEPDSERLTNEAESSSELYAAPDFNFDLTRQVNVFLSANDALGEPLTDTIIKMYAVPNNIEAVEDLTAEDSQLIFIGMTNDNGVIDRIVELTPTIQKVMVVVATLGIDNKALLNINEDSLSHHF</sequence>
<dbReference type="RefSeq" id="WP_168659621.1">
    <property type="nucleotide sequence ID" value="NZ_CP051180.1"/>
</dbReference>
<feature type="compositionally biased region" description="Pro residues" evidence="1">
    <location>
        <begin position="44"/>
        <end position="55"/>
    </location>
</feature>
<dbReference type="AlphaFoldDB" id="A0A6H1UCJ4"/>
<dbReference type="EMBL" id="CP051180">
    <property type="protein sequence ID" value="QIZ76359.1"/>
    <property type="molecule type" value="Genomic_DNA"/>
</dbReference>
<dbReference type="Proteomes" id="UP000501602">
    <property type="component" value="Chromosome"/>
</dbReference>
<dbReference type="PROSITE" id="PS51257">
    <property type="entry name" value="PROKAR_LIPOPROTEIN"/>
    <property type="match status" value="1"/>
</dbReference>
<organism evidence="3 4">
    <name type="scientific">Ferrimonas lipolytica</name>
    <dbReference type="NCBI Taxonomy" id="2724191"/>
    <lineage>
        <taxon>Bacteria</taxon>
        <taxon>Pseudomonadati</taxon>
        <taxon>Pseudomonadota</taxon>
        <taxon>Gammaproteobacteria</taxon>
        <taxon>Alteromonadales</taxon>
        <taxon>Ferrimonadaceae</taxon>
        <taxon>Ferrimonas</taxon>
    </lineage>
</organism>
<feature type="signal peptide" evidence="2">
    <location>
        <begin position="1"/>
        <end position="23"/>
    </location>
</feature>
<reference evidence="3 4" key="1">
    <citation type="submission" date="2020-04" db="EMBL/GenBank/DDBJ databases">
        <title>Ferrimonas sp. S7 isolated from sea water.</title>
        <authorList>
            <person name="Bae S.S."/>
            <person name="Baek K."/>
        </authorList>
    </citation>
    <scope>NUCLEOTIDE SEQUENCE [LARGE SCALE GENOMIC DNA]</scope>
    <source>
        <strain evidence="3 4">S7</strain>
    </source>
</reference>
<keyword evidence="2" id="KW-0732">Signal</keyword>